<dbReference type="CDD" id="cd16922">
    <property type="entry name" value="HATPase_EvgS-ArcB-TorS-like"/>
    <property type="match status" value="1"/>
</dbReference>
<evidence type="ECO:0000256" key="1">
    <source>
        <dbReference type="ARBA" id="ARBA00000085"/>
    </source>
</evidence>
<evidence type="ECO:0000259" key="13">
    <source>
        <dbReference type="PROSITE" id="PS50885"/>
    </source>
</evidence>
<comment type="subcellular location">
    <subcellularLocation>
        <location evidence="2">Membrane</location>
    </subcellularLocation>
</comment>
<feature type="modified residue" description="4-aspartylphosphate" evidence="8">
    <location>
        <position position="1251"/>
    </location>
</feature>
<evidence type="ECO:0000313" key="14">
    <source>
        <dbReference type="EMBL" id="PIE32631.1"/>
    </source>
</evidence>
<dbReference type="PROSITE" id="PS50110">
    <property type="entry name" value="RESPONSE_REGULATORY"/>
    <property type="match status" value="3"/>
</dbReference>
<dbReference type="InterPro" id="IPR003594">
    <property type="entry name" value="HATPase_dom"/>
</dbReference>
<dbReference type="SMART" id="SM00065">
    <property type="entry name" value="GAF"/>
    <property type="match status" value="1"/>
</dbReference>
<feature type="domain" description="Response regulatory" evidence="12">
    <location>
        <begin position="1470"/>
        <end position="1588"/>
    </location>
</feature>
<keyword evidence="10" id="KW-0812">Transmembrane</keyword>
<dbReference type="InterPro" id="IPR003660">
    <property type="entry name" value="HAMP_dom"/>
</dbReference>
<dbReference type="Proteomes" id="UP000230821">
    <property type="component" value="Unassembled WGS sequence"/>
</dbReference>
<keyword evidence="4 8" id="KW-0597">Phosphoprotein</keyword>
<feature type="domain" description="Response regulatory" evidence="12">
    <location>
        <begin position="1202"/>
        <end position="1315"/>
    </location>
</feature>
<dbReference type="PRINTS" id="PR00344">
    <property type="entry name" value="BCTRLSENSOR"/>
</dbReference>
<dbReference type="Gene3D" id="3.30.450.40">
    <property type="match status" value="1"/>
</dbReference>
<dbReference type="Gene3D" id="1.10.287.130">
    <property type="match status" value="1"/>
</dbReference>
<protein>
    <recommendedName>
        <fullName evidence="3">histidine kinase</fullName>
        <ecNumber evidence="3">2.7.13.3</ecNumber>
    </recommendedName>
</protein>
<dbReference type="InterPro" id="IPR003661">
    <property type="entry name" value="HisK_dim/P_dom"/>
</dbReference>
<dbReference type="SMART" id="SM00304">
    <property type="entry name" value="HAMP"/>
    <property type="match status" value="3"/>
</dbReference>
<dbReference type="InterPro" id="IPR001789">
    <property type="entry name" value="Sig_transdc_resp-reg_receiver"/>
</dbReference>
<evidence type="ECO:0000259" key="12">
    <source>
        <dbReference type="PROSITE" id="PS50110"/>
    </source>
</evidence>
<dbReference type="SMART" id="SM00388">
    <property type="entry name" value="HisKA"/>
    <property type="match status" value="1"/>
</dbReference>
<evidence type="ECO:0000256" key="2">
    <source>
        <dbReference type="ARBA" id="ARBA00004370"/>
    </source>
</evidence>
<dbReference type="Gene3D" id="3.40.50.2300">
    <property type="match status" value="3"/>
</dbReference>
<dbReference type="SUPFAM" id="SSF55874">
    <property type="entry name" value="ATPase domain of HSP90 chaperone/DNA topoisomerase II/histidine kinase"/>
    <property type="match status" value="1"/>
</dbReference>
<dbReference type="InterPro" id="IPR005467">
    <property type="entry name" value="His_kinase_dom"/>
</dbReference>
<evidence type="ECO:0000259" key="11">
    <source>
        <dbReference type="PROSITE" id="PS50109"/>
    </source>
</evidence>
<sequence>MTLRRKILIRVYVLTFLVILAMSITYYYIFTRDIRERSYQNVTMTFKLVFDDLQNRVQNVLSKIDHFVQANLVNPMNVIHLLQSQQDSDEAEVSIWYIKKLMTYLSSMASGMYEFGTLTDSTEVFVYDTDRNLLAAYQSLEGQKTTGVYLPILDQEAFIPIQPDDIWYATLQSIEEIPFQALPQHFPTVYHDEIPETMTVTLSTFMKLVTIRLVVPVQLSDDTTGVCVIHLGIHQNDVARYSQLTQTQVNVFAGTAFSVGTLSDYRAITGETSEMQRHIDLLHFQSLPKLTFSDLMVEGHSYYQGTLLIGDTNRLVAGITALFPRELEEKQKRNLFIVIVGIAVSFSLLAAVEAFRLSTTIVRPIMQMIEVIQKLTRGDLKGVLLDTSEKTEQPKRQLCRRAKASSWNGQKTANELAALAQAIQAMVDYLQDVVVVAERISHGEINQEIAPRSDQDVLGQAFHHMTAYLHEIATMATAMARGDVHQEISPRTEQDILGTALQQLISYVQDVADVTETISGGDLRVAVQPKSDLDVLNHSLKKMVMYLQNVANVAKTISDGDLQVNVQPQSEQDMLNCYLGNMVMYVQEVAEVAEKISNQQLDVKARPRSGKDILNHALQQMVTTLQTMMREIDQSMQEVEQQNWLKTGQAEFNDIIRGEQDIVTLGQQIINYLASRVQAQIGAIYITENKQLLQLIATYAYPQLKGIRNQYQIGESLVGQAALERRDILYTDIPDTYVKISSGLGEVVPHNILVMPCLYEGEVRGVIELGTSHTFTDIQREFLKQITEGVAIAFHSANARIRMQELLEATQQQAEALQRQQEQLRASNEELEEQTLALRASEEKLQTQQEELQRTNKELEEQARILEHQKVQLEDKNVALEKAQQLVEEKAKDLELSNQYKTEFLANMSHELRTPLNSLLILSKVLTENKQGNLTEKQVEFARTIHSAGADLLELINDVLDLSKVEAGKILLNIEEMNIHRLTQYIERNFVHVTRDKGLELTIHIADNIPEYIQTDRQRVEQILKNFLSNAVKFTSEGGITVSISRLKEGTTIAHSQFPPETTIAFTIADTGLGIPEDKQQLIFEAFQQVDGTTSRRFGGTGLGLSISRELANLLGGEIGLQSEEGEGSVFTLYLPERWQQPESTQRAAYRVPDSLQSDTHPEGQSSLAAAVASPNLQPLDAELDKYRVMDDRHNFSSTKKSLLIIEDDPRFIKILFDLAHEAGFQCLLAVDGEAGLQLADQYLPSAIILDVGLPRIDGWTVMERLKAHAETSHIPVHFITVQESPDKAQEMGAIGYLTKPVGLDELEKAFKKIEDLITHTIKNVLMVENTETMRSSILESLEGESVNLISVKTGKEAYARLKREHFDCMVIDLNLVDIPGLDLLAQIRDDATIPYLPIIVYTDKDLTQQETLQMEQYTESTLVKGSKSPQRVLEEIMIFLRHIEDKHSIDQPEDLHEANNDDKVLHGKTILIADDDIRNAFALSVVLEEKGLQTLIAENGTAVLELLETESTLELVLMDIMMPEMDGYETIQKIRSHSAAFRDIPIIALTAKAMRGDRQKCIEAGANDYLSKPADIEKLISLLHVWLS</sequence>
<evidence type="ECO:0000313" key="15">
    <source>
        <dbReference type="Proteomes" id="UP000230821"/>
    </source>
</evidence>
<dbReference type="InterPro" id="IPR029016">
    <property type="entry name" value="GAF-like_dom_sf"/>
</dbReference>
<gene>
    <name evidence="14" type="ORF">CSA56_14660</name>
</gene>
<feature type="modified residue" description="4-aspartylphosphate" evidence="8">
    <location>
        <position position="1520"/>
    </location>
</feature>
<accession>A0A2G6KAE2</accession>
<evidence type="ECO:0000256" key="5">
    <source>
        <dbReference type="ARBA" id="ARBA00022679"/>
    </source>
</evidence>
<dbReference type="SUPFAM" id="SSF47384">
    <property type="entry name" value="Homodimeric domain of signal transducing histidine kinase"/>
    <property type="match status" value="1"/>
</dbReference>
<dbReference type="EC" id="2.7.13.3" evidence="3"/>
<keyword evidence="10" id="KW-0472">Membrane</keyword>
<proteinExistence type="predicted"/>
<organism evidence="14 15">
    <name type="scientific">candidate division KSB3 bacterium</name>
    <dbReference type="NCBI Taxonomy" id="2044937"/>
    <lineage>
        <taxon>Bacteria</taxon>
        <taxon>candidate division KSB3</taxon>
    </lineage>
</organism>
<evidence type="ECO:0000256" key="6">
    <source>
        <dbReference type="ARBA" id="ARBA00022777"/>
    </source>
</evidence>
<dbReference type="SUPFAM" id="SSF52172">
    <property type="entry name" value="CheY-like"/>
    <property type="match status" value="3"/>
</dbReference>
<feature type="domain" description="Histidine kinase" evidence="11">
    <location>
        <begin position="907"/>
        <end position="1139"/>
    </location>
</feature>
<dbReference type="PROSITE" id="PS50109">
    <property type="entry name" value="HIS_KIN"/>
    <property type="match status" value="1"/>
</dbReference>
<dbReference type="InterPro" id="IPR004358">
    <property type="entry name" value="Sig_transdc_His_kin-like_C"/>
</dbReference>
<dbReference type="CDD" id="cd00156">
    <property type="entry name" value="REC"/>
    <property type="match status" value="1"/>
</dbReference>
<dbReference type="GO" id="GO:0000155">
    <property type="term" value="F:phosphorelay sensor kinase activity"/>
    <property type="evidence" value="ECO:0007669"/>
    <property type="project" value="InterPro"/>
</dbReference>
<feature type="transmembrane region" description="Helical" evidence="10">
    <location>
        <begin position="7"/>
        <end position="29"/>
    </location>
</feature>
<comment type="catalytic activity">
    <reaction evidence="1">
        <text>ATP + protein L-histidine = ADP + protein N-phospho-L-histidine.</text>
        <dbReference type="EC" id="2.7.13.3"/>
    </reaction>
</comment>
<keyword evidence="6" id="KW-0418">Kinase</keyword>
<feature type="coiled-coil region" evidence="9">
    <location>
        <begin position="800"/>
        <end position="893"/>
    </location>
</feature>
<keyword evidence="7" id="KW-0902">Two-component regulatory system</keyword>
<dbReference type="FunFam" id="3.30.565.10:FF:000010">
    <property type="entry name" value="Sensor histidine kinase RcsC"/>
    <property type="match status" value="1"/>
</dbReference>
<feature type="modified residue" description="4-aspartylphosphate" evidence="8">
    <location>
        <position position="1373"/>
    </location>
</feature>
<dbReference type="InterPro" id="IPR003018">
    <property type="entry name" value="GAF"/>
</dbReference>
<dbReference type="Pfam" id="PF00512">
    <property type="entry name" value="HisKA"/>
    <property type="match status" value="1"/>
</dbReference>
<dbReference type="CDD" id="cd17546">
    <property type="entry name" value="REC_hyHK_CKI1_RcsC-like"/>
    <property type="match status" value="1"/>
</dbReference>
<dbReference type="Pfam" id="PF02518">
    <property type="entry name" value="HATPase_c"/>
    <property type="match status" value="1"/>
</dbReference>
<evidence type="ECO:0000256" key="9">
    <source>
        <dbReference type="SAM" id="Coils"/>
    </source>
</evidence>
<feature type="domain" description="HAMP" evidence="13">
    <location>
        <begin position="580"/>
        <end position="630"/>
    </location>
</feature>
<feature type="domain" description="Response regulatory" evidence="12">
    <location>
        <begin position="1324"/>
        <end position="1440"/>
    </location>
</feature>
<evidence type="ECO:0000256" key="10">
    <source>
        <dbReference type="SAM" id="Phobius"/>
    </source>
</evidence>
<dbReference type="SMART" id="SM00448">
    <property type="entry name" value="REC"/>
    <property type="match status" value="3"/>
</dbReference>
<dbReference type="PANTHER" id="PTHR45339">
    <property type="entry name" value="HYBRID SIGNAL TRANSDUCTION HISTIDINE KINASE J"/>
    <property type="match status" value="1"/>
</dbReference>
<keyword evidence="5" id="KW-0808">Transferase</keyword>
<dbReference type="InterPro" id="IPR036097">
    <property type="entry name" value="HisK_dim/P_sf"/>
</dbReference>
<dbReference type="InterPro" id="IPR036890">
    <property type="entry name" value="HATPase_C_sf"/>
</dbReference>
<name>A0A2G6KAE2_9BACT</name>
<evidence type="ECO:0000256" key="8">
    <source>
        <dbReference type="PROSITE-ProRule" id="PRU00169"/>
    </source>
</evidence>
<dbReference type="Gene3D" id="3.30.565.10">
    <property type="entry name" value="Histidine kinase-like ATPase, C-terminal domain"/>
    <property type="match status" value="1"/>
</dbReference>
<keyword evidence="9" id="KW-0175">Coiled coil</keyword>
<dbReference type="CDD" id="cd00082">
    <property type="entry name" value="HisKA"/>
    <property type="match status" value="1"/>
</dbReference>
<dbReference type="Pfam" id="PF00072">
    <property type="entry name" value="Response_reg"/>
    <property type="match status" value="3"/>
</dbReference>
<dbReference type="SMART" id="SM00387">
    <property type="entry name" value="HATPase_c"/>
    <property type="match status" value="1"/>
</dbReference>
<dbReference type="PROSITE" id="PS50885">
    <property type="entry name" value="HAMP"/>
    <property type="match status" value="1"/>
</dbReference>
<dbReference type="InterPro" id="IPR011006">
    <property type="entry name" value="CheY-like_superfamily"/>
</dbReference>
<keyword evidence="10" id="KW-1133">Transmembrane helix</keyword>
<evidence type="ECO:0000256" key="4">
    <source>
        <dbReference type="ARBA" id="ARBA00022553"/>
    </source>
</evidence>
<dbReference type="Pfam" id="PF13185">
    <property type="entry name" value="GAF_2"/>
    <property type="match status" value="1"/>
</dbReference>
<dbReference type="Gene3D" id="6.10.340.10">
    <property type="match status" value="1"/>
</dbReference>
<dbReference type="EMBL" id="PDSK01000110">
    <property type="protein sequence ID" value="PIE32631.1"/>
    <property type="molecule type" value="Genomic_DNA"/>
</dbReference>
<dbReference type="GO" id="GO:0016020">
    <property type="term" value="C:membrane"/>
    <property type="evidence" value="ECO:0007669"/>
    <property type="project" value="UniProtKB-SubCell"/>
</dbReference>
<reference evidence="14 15" key="1">
    <citation type="submission" date="2017-10" db="EMBL/GenBank/DDBJ databases">
        <title>Novel microbial diversity and functional potential in the marine mammal oral microbiome.</title>
        <authorList>
            <person name="Dudek N.K."/>
            <person name="Sun C.L."/>
            <person name="Burstein D."/>
            <person name="Kantor R.S."/>
            <person name="Aliaga Goltsman D.S."/>
            <person name="Bik E.M."/>
            <person name="Thomas B.C."/>
            <person name="Banfield J.F."/>
            <person name="Relman D.A."/>
        </authorList>
    </citation>
    <scope>NUCLEOTIDE SEQUENCE [LARGE SCALE GENOMIC DNA]</scope>
    <source>
        <strain evidence="14">DOLJORAL78_47_16</strain>
    </source>
</reference>
<evidence type="ECO:0000256" key="3">
    <source>
        <dbReference type="ARBA" id="ARBA00012438"/>
    </source>
</evidence>
<dbReference type="PANTHER" id="PTHR45339:SF1">
    <property type="entry name" value="HYBRID SIGNAL TRANSDUCTION HISTIDINE KINASE J"/>
    <property type="match status" value="1"/>
</dbReference>
<dbReference type="SUPFAM" id="SSF55781">
    <property type="entry name" value="GAF domain-like"/>
    <property type="match status" value="1"/>
</dbReference>
<evidence type="ECO:0000256" key="7">
    <source>
        <dbReference type="ARBA" id="ARBA00023012"/>
    </source>
</evidence>
<comment type="caution">
    <text evidence="14">The sequence shown here is derived from an EMBL/GenBank/DDBJ whole genome shotgun (WGS) entry which is preliminary data.</text>
</comment>